<comment type="caution">
    <text evidence="9">The sequence shown here is derived from an EMBL/GenBank/DDBJ whole genome shotgun (WGS) entry which is preliminary data.</text>
</comment>
<dbReference type="Pfam" id="PF07690">
    <property type="entry name" value="MFS_1"/>
    <property type="match status" value="1"/>
</dbReference>
<evidence type="ECO:0000313" key="10">
    <source>
        <dbReference type="Proteomes" id="UP000243688"/>
    </source>
</evidence>
<evidence type="ECO:0000256" key="4">
    <source>
        <dbReference type="ARBA" id="ARBA00022692"/>
    </source>
</evidence>
<evidence type="ECO:0000259" key="8">
    <source>
        <dbReference type="PROSITE" id="PS50850"/>
    </source>
</evidence>
<comment type="subcellular location">
    <subcellularLocation>
        <location evidence="1">Cell membrane</location>
        <topology evidence="1">Multi-pass membrane protein</topology>
    </subcellularLocation>
</comment>
<dbReference type="GO" id="GO:0005886">
    <property type="term" value="C:plasma membrane"/>
    <property type="evidence" value="ECO:0007669"/>
    <property type="project" value="UniProtKB-SubCell"/>
</dbReference>
<dbReference type="InterPro" id="IPR011701">
    <property type="entry name" value="MFS"/>
</dbReference>
<evidence type="ECO:0000256" key="7">
    <source>
        <dbReference type="SAM" id="Phobius"/>
    </source>
</evidence>
<evidence type="ECO:0000313" key="9">
    <source>
        <dbReference type="EMBL" id="PDO10215.1"/>
    </source>
</evidence>
<feature type="transmembrane region" description="Helical" evidence="7">
    <location>
        <begin position="147"/>
        <end position="168"/>
    </location>
</feature>
<dbReference type="AlphaFoldDB" id="A0A2A6DZQ6"/>
<dbReference type="GO" id="GO:0022857">
    <property type="term" value="F:transmembrane transporter activity"/>
    <property type="evidence" value="ECO:0007669"/>
    <property type="project" value="InterPro"/>
</dbReference>
<feature type="transmembrane region" description="Helical" evidence="7">
    <location>
        <begin position="84"/>
        <end position="101"/>
    </location>
</feature>
<feature type="transmembrane region" description="Helical" evidence="7">
    <location>
        <begin position="174"/>
        <end position="195"/>
    </location>
</feature>
<keyword evidence="2" id="KW-0813">Transport</keyword>
<feature type="transmembrane region" description="Helical" evidence="7">
    <location>
        <begin position="57"/>
        <end position="77"/>
    </location>
</feature>
<organism evidence="9 10">
    <name type="scientific">Candidatus Reconcilbacillus cellulovorans</name>
    <dbReference type="NCBI Taxonomy" id="1906605"/>
    <lineage>
        <taxon>Bacteria</taxon>
        <taxon>Bacillati</taxon>
        <taxon>Bacillota</taxon>
        <taxon>Bacilli</taxon>
        <taxon>Bacillales</taxon>
        <taxon>Paenibacillaceae</taxon>
        <taxon>Candidatus Reconcilbacillus</taxon>
    </lineage>
</organism>
<feature type="transmembrane region" description="Helical" evidence="7">
    <location>
        <begin position="21"/>
        <end position="45"/>
    </location>
</feature>
<reference evidence="9 10" key="1">
    <citation type="submission" date="2016-12" db="EMBL/GenBank/DDBJ databases">
        <title>Candidatus Reconcilibacillus cellulovorans genome.</title>
        <authorList>
            <person name="Kolinko S."/>
            <person name="Wu Y.-W."/>
            <person name="Tachea F."/>
            <person name="Denzel E."/>
            <person name="Hiras J."/>
            <person name="Baecker N."/>
            <person name="Chan L.J."/>
            <person name="Eichorst S.A."/>
            <person name="Frey D."/>
            <person name="Adams P.D."/>
            <person name="Pray T."/>
            <person name="Tanjore D."/>
            <person name="Petzold C.J."/>
            <person name="Gladden J.M."/>
            <person name="Simmons B.A."/>
            <person name="Singer S.W."/>
        </authorList>
    </citation>
    <scope>NUCLEOTIDE SEQUENCE [LARGE SCALE GENOMIC DNA]</scope>
    <source>
        <strain evidence="9">JTherm</strain>
    </source>
</reference>
<sequence length="413" mass="43844">MGCGTVPRGERALFRNRFVRVLLLSALFLQIGVWVRNLAVLMYVMEKTGGDAVAVSLVQLAEYAPIFLFSFVGGTFADRWRPKRTMVGCDLTSALFAFLVLPAMERISWTAALAAVFVSSVLSQFSQPAGMRLFKRHVPEKWVQTGMSLYQTLIAAFMIAGPILGTMVYESFGIEAAVAVMGAAFLASACVLAFLPPDSAEDGSRSGSVLADMAAGFRYVRANRVLMLLGGHFASAGLALGLIQPLTVFVVTEKLGLPKEQLQWLLAANGVAMLIGGALTAGWSRKIAPETLLLVGALVSSLSVLTIGLSTNLGLTLLAEFSVGLVLPGIQVGIATLVLRSTEADFVGRVNGILNPLFMGTMVATMAVSGWLKERLSLEPLFLAATVLFCIGALFVFPLFAARRAPNASGDAA</sequence>
<proteinExistence type="predicted"/>
<dbReference type="Gene3D" id="1.20.1250.20">
    <property type="entry name" value="MFS general substrate transporter like domains"/>
    <property type="match status" value="2"/>
</dbReference>
<dbReference type="CDD" id="cd06173">
    <property type="entry name" value="MFS_MefA_like"/>
    <property type="match status" value="1"/>
</dbReference>
<dbReference type="InterPro" id="IPR020846">
    <property type="entry name" value="MFS_dom"/>
</dbReference>
<name>A0A2A6DZQ6_9BACL</name>
<evidence type="ECO:0000256" key="2">
    <source>
        <dbReference type="ARBA" id="ARBA00022448"/>
    </source>
</evidence>
<dbReference type="PANTHER" id="PTHR43266:SF8">
    <property type="entry name" value="MACROLIDE-EFFLUX PROTEIN"/>
    <property type="match status" value="1"/>
</dbReference>
<feature type="transmembrane region" description="Helical" evidence="7">
    <location>
        <begin position="321"/>
        <end position="340"/>
    </location>
</feature>
<feature type="transmembrane region" description="Helical" evidence="7">
    <location>
        <begin position="264"/>
        <end position="284"/>
    </location>
</feature>
<evidence type="ECO:0000256" key="3">
    <source>
        <dbReference type="ARBA" id="ARBA00022475"/>
    </source>
</evidence>
<evidence type="ECO:0000256" key="6">
    <source>
        <dbReference type="ARBA" id="ARBA00023136"/>
    </source>
</evidence>
<accession>A0A2A6DZQ6</accession>
<evidence type="ECO:0000256" key="1">
    <source>
        <dbReference type="ARBA" id="ARBA00004651"/>
    </source>
</evidence>
<dbReference type="InterPro" id="IPR036259">
    <property type="entry name" value="MFS_trans_sf"/>
</dbReference>
<dbReference type="Proteomes" id="UP000243688">
    <property type="component" value="Unassembled WGS sequence"/>
</dbReference>
<dbReference type="PROSITE" id="PS50850">
    <property type="entry name" value="MFS"/>
    <property type="match status" value="1"/>
</dbReference>
<feature type="domain" description="Major facilitator superfamily (MFS) profile" evidence="8">
    <location>
        <begin position="225"/>
        <end position="413"/>
    </location>
</feature>
<evidence type="ECO:0000256" key="5">
    <source>
        <dbReference type="ARBA" id="ARBA00022989"/>
    </source>
</evidence>
<gene>
    <name evidence="9" type="ORF">BLM47_08150</name>
</gene>
<protein>
    <submittedName>
        <fullName evidence="9">MFS transporter</fullName>
    </submittedName>
</protein>
<dbReference type="SUPFAM" id="SSF103473">
    <property type="entry name" value="MFS general substrate transporter"/>
    <property type="match status" value="1"/>
</dbReference>
<feature type="transmembrane region" description="Helical" evidence="7">
    <location>
        <begin position="378"/>
        <end position="400"/>
    </location>
</feature>
<keyword evidence="3" id="KW-1003">Cell membrane</keyword>
<keyword evidence="5 7" id="KW-1133">Transmembrane helix</keyword>
<feature type="transmembrane region" description="Helical" evidence="7">
    <location>
        <begin position="352"/>
        <end position="372"/>
    </location>
</feature>
<keyword evidence="4 7" id="KW-0812">Transmembrane</keyword>
<dbReference type="PANTHER" id="PTHR43266">
    <property type="entry name" value="MACROLIDE-EFFLUX PROTEIN"/>
    <property type="match status" value="1"/>
</dbReference>
<feature type="transmembrane region" description="Helical" evidence="7">
    <location>
        <begin position="107"/>
        <end position="126"/>
    </location>
</feature>
<feature type="transmembrane region" description="Helical" evidence="7">
    <location>
        <begin position="225"/>
        <end position="244"/>
    </location>
</feature>
<keyword evidence="6 7" id="KW-0472">Membrane</keyword>
<feature type="transmembrane region" description="Helical" evidence="7">
    <location>
        <begin position="291"/>
        <end position="309"/>
    </location>
</feature>
<dbReference type="EMBL" id="MOXJ01000017">
    <property type="protein sequence ID" value="PDO10215.1"/>
    <property type="molecule type" value="Genomic_DNA"/>
</dbReference>